<dbReference type="EMBL" id="MHHR01000020">
    <property type="protein sequence ID" value="OGY34183.1"/>
    <property type="molecule type" value="Genomic_DNA"/>
</dbReference>
<evidence type="ECO:0000313" key="2">
    <source>
        <dbReference type="Proteomes" id="UP000177528"/>
    </source>
</evidence>
<proteinExistence type="predicted"/>
<reference evidence="1 2" key="1">
    <citation type="journal article" date="2016" name="Nat. Commun.">
        <title>Thousands of microbial genomes shed light on interconnected biogeochemical processes in an aquifer system.</title>
        <authorList>
            <person name="Anantharaman K."/>
            <person name="Brown C.T."/>
            <person name="Hug L.A."/>
            <person name="Sharon I."/>
            <person name="Castelle C.J."/>
            <person name="Probst A.J."/>
            <person name="Thomas B.C."/>
            <person name="Singh A."/>
            <person name="Wilkins M.J."/>
            <person name="Karaoz U."/>
            <person name="Brodie E.L."/>
            <person name="Williams K.H."/>
            <person name="Hubbard S.S."/>
            <person name="Banfield J.F."/>
        </authorList>
    </citation>
    <scope>NUCLEOTIDE SEQUENCE [LARGE SCALE GENOMIC DNA]</scope>
</reference>
<accession>A0A1G1X2I3</accession>
<protein>
    <submittedName>
        <fullName evidence="1">Uncharacterized protein</fullName>
    </submittedName>
</protein>
<organism evidence="1 2">
    <name type="scientific">Candidatus Andersenbacteria bacterium RIFCSPHIGHO2_12_FULL_45_11</name>
    <dbReference type="NCBI Taxonomy" id="1797281"/>
    <lineage>
        <taxon>Bacteria</taxon>
        <taxon>Candidatus Anderseniibacteriota</taxon>
    </lineage>
</organism>
<evidence type="ECO:0000313" key="1">
    <source>
        <dbReference type="EMBL" id="OGY34183.1"/>
    </source>
</evidence>
<dbReference type="AlphaFoldDB" id="A0A1G1X2I3"/>
<comment type="caution">
    <text evidence="1">The sequence shown here is derived from an EMBL/GenBank/DDBJ whole genome shotgun (WGS) entry which is preliminary data.</text>
</comment>
<gene>
    <name evidence="1" type="ORF">A3D99_00495</name>
</gene>
<dbReference type="Proteomes" id="UP000177528">
    <property type="component" value="Unassembled WGS sequence"/>
</dbReference>
<sequence>MTSEEKQYFDDLVQRLSAESAAKIEKLKKEGNAETNELIEKLKKEGNAETNELIEKLKKESRIETDALIRKLNKKSKKEMEHYIGGLMEQYKWDLAAILENTKGTPAMYEKVEMIFENMGQQQVDIAILKEAVLSHKKKFQRLGV</sequence>
<name>A0A1G1X2I3_9BACT</name>